<proteinExistence type="predicted"/>
<dbReference type="EMBL" id="MVGC01000289">
    <property type="protein sequence ID" value="RJE20639.1"/>
    <property type="molecule type" value="Genomic_DNA"/>
</dbReference>
<feature type="signal peptide" evidence="1">
    <location>
        <begin position="1"/>
        <end position="17"/>
    </location>
</feature>
<evidence type="ECO:0000313" key="3">
    <source>
        <dbReference type="Proteomes" id="UP000266188"/>
    </source>
</evidence>
<dbReference type="PANTHER" id="PTHR38049:SF2">
    <property type="entry name" value="RICIN B LECTIN DOMAIN-CONTAINING PROTEIN"/>
    <property type="match status" value="1"/>
</dbReference>
<dbReference type="Proteomes" id="UP000266188">
    <property type="component" value="Unassembled WGS sequence"/>
</dbReference>
<comment type="caution">
    <text evidence="2">The sequence shown here is derived from an EMBL/GenBank/DDBJ whole genome shotgun (WGS) entry which is preliminary data.</text>
</comment>
<reference evidence="3" key="1">
    <citation type="submission" date="2017-02" db="EMBL/GenBank/DDBJ databases">
        <authorList>
            <person name="Tafer H."/>
            <person name="Lopandic K."/>
        </authorList>
    </citation>
    <scope>NUCLEOTIDE SEQUENCE [LARGE SCALE GENOMIC DNA]</scope>
    <source>
        <strain evidence="3">CBS 366.77</strain>
    </source>
</reference>
<keyword evidence="3" id="KW-1185">Reference proteome</keyword>
<dbReference type="OrthoDB" id="3928002at2759"/>
<sequence>MVFGLITLSTMVPTIIGLNQATQNTRDSEEERRDSARRQRCNLIAICDEREGTLEQRRQVHNAKVYLGPDGNLYLTKTPVAGFSPFNGRFFQHPLFAPDNMAGFVTLTEEEPPMLRWVFVDADTHECRWGGRQDSEGHVCGPYNWTKDEQRITLQGWEGWLAVRRPDDEEREQEERGLGIAEGQGIWRLYFDEHDDGADLHPDSQVLEICLQRVPAES</sequence>
<evidence type="ECO:0000256" key="1">
    <source>
        <dbReference type="SAM" id="SignalP"/>
    </source>
</evidence>
<name>A0A3A2ZBU5_9EURO</name>
<dbReference type="AlphaFoldDB" id="A0A3A2ZBU5"/>
<evidence type="ECO:0000313" key="2">
    <source>
        <dbReference type="EMBL" id="RJE20639.1"/>
    </source>
</evidence>
<accession>A0A3A2ZBU5</accession>
<organism evidence="2 3">
    <name type="scientific">Aspergillus sclerotialis</name>
    <dbReference type="NCBI Taxonomy" id="2070753"/>
    <lineage>
        <taxon>Eukaryota</taxon>
        <taxon>Fungi</taxon>
        <taxon>Dikarya</taxon>
        <taxon>Ascomycota</taxon>
        <taxon>Pezizomycotina</taxon>
        <taxon>Eurotiomycetes</taxon>
        <taxon>Eurotiomycetidae</taxon>
        <taxon>Eurotiales</taxon>
        <taxon>Aspergillaceae</taxon>
        <taxon>Aspergillus</taxon>
        <taxon>Aspergillus subgen. Polypaecilum</taxon>
    </lineage>
</organism>
<gene>
    <name evidence="2" type="ORF">PHISCL_07027</name>
</gene>
<protein>
    <submittedName>
        <fullName evidence="2">Uncharacterized protein</fullName>
    </submittedName>
</protein>
<keyword evidence="1" id="KW-0732">Signal</keyword>
<dbReference type="PANTHER" id="PTHR38049">
    <property type="entry name" value="RICIN B LECTIN DOMAIN-CONTAINING PROTEIN"/>
    <property type="match status" value="1"/>
</dbReference>
<feature type="chain" id="PRO_5017197323" evidence="1">
    <location>
        <begin position="18"/>
        <end position="218"/>
    </location>
</feature>